<keyword evidence="3 4" id="KW-0804">Transcription</keyword>
<comment type="function">
    <text evidence="4">Necessary for efficient RNA polymerase transcription elongation past template-encoded arresting sites. The arresting sites in DNA have the property of trapping a certain fraction of elongating RNA polymerases that pass through, resulting in locked ternary complexes. Cleavage of the nascent transcript by cleavage factors such as GreA or GreB allows the resumption of elongation from the new 3'terminus. GreB releases sequences of up to 9 nucleotides in length.</text>
</comment>
<dbReference type="SUPFAM" id="SSF54534">
    <property type="entry name" value="FKBP-like"/>
    <property type="match status" value="1"/>
</dbReference>
<dbReference type="PROSITE" id="PS00829">
    <property type="entry name" value="GREAB_1"/>
    <property type="match status" value="1"/>
</dbReference>
<name>A0ABQ0PBT3_9PROT</name>
<accession>A0ABQ0PBT3</accession>
<dbReference type="InterPro" id="IPR018151">
    <property type="entry name" value="TF_GreA/GreB_CS"/>
</dbReference>
<keyword evidence="8" id="KW-0251">Elongation factor</keyword>
<comment type="caution">
    <text evidence="8">The sequence shown here is derived from an EMBL/GenBank/DDBJ whole genome shotgun (WGS) entry which is preliminary data.</text>
</comment>
<dbReference type="HAMAP" id="MF_00105">
    <property type="entry name" value="GreA_GreB"/>
    <property type="match status" value="1"/>
</dbReference>
<dbReference type="NCBIfam" id="NF002506">
    <property type="entry name" value="PRK01885.1"/>
    <property type="match status" value="1"/>
</dbReference>
<evidence type="ECO:0000256" key="4">
    <source>
        <dbReference type="HAMAP-Rule" id="MF_00930"/>
    </source>
</evidence>
<evidence type="ECO:0000313" key="9">
    <source>
        <dbReference type="Proteomes" id="UP001060895"/>
    </source>
</evidence>
<dbReference type="PIRSF" id="PIRSF006092">
    <property type="entry name" value="GreA_GreB"/>
    <property type="match status" value="1"/>
</dbReference>
<evidence type="ECO:0000256" key="5">
    <source>
        <dbReference type="SAM" id="MobiDB-lite"/>
    </source>
</evidence>
<dbReference type="PROSITE" id="PS00830">
    <property type="entry name" value="GREAB_2"/>
    <property type="match status" value="1"/>
</dbReference>
<keyword evidence="8" id="KW-0648">Protein biosynthesis</keyword>
<keyword evidence="1 4" id="KW-0805">Transcription regulation</keyword>
<comment type="similarity">
    <text evidence="4">Belongs to the GreA/GreB family. GreB subfamily.</text>
</comment>
<feature type="region of interest" description="Disordered" evidence="5">
    <location>
        <begin position="1"/>
        <end position="21"/>
    </location>
</feature>
<dbReference type="GO" id="GO:0003746">
    <property type="term" value="F:translation elongation factor activity"/>
    <property type="evidence" value="ECO:0007669"/>
    <property type="project" value="UniProtKB-KW"/>
</dbReference>
<dbReference type="SUPFAM" id="SSF46557">
    <property type="entry name" value="GreA transcript cleavage protein, N-terminal domain"/>
    <property type="match status" value="1"/>
</dbReference>
<reference evidence="8" key="1">
    <citation type="submission" date="2013-04" db="EMBL/GenBank/DDBJ databases">
        <title>The genome sequencing project of 58 acetic acid bacteria.</title>
        <authorList>
            <person name="Okamoto-Kainuma A."/>
            <person name="Ishikawa M."/>
            <person name="Umino S."/>
            <person name="Koizumi Y."/>
            <person name="Shiwa Y."/>
            <person name="Yoshikawa H."/>
            <person name="Matsutani M."/>
            <person name="Matsushita K."/>
        </authorList>
    </citation>
    <scope>NUCLEOTIDE SEQUENCE</scope>
    <source>
        <strain evidence="8">DSM 12717</strain>
    </source>
</reference>
<dbReference type="PANTHER" id="PTHR30437:SF6">
    <property type="entry name" value="TRANSCRIPTION ELONGATION FACTOR GREB"/>
    <property type="match status" value="1"/>
</dbReference>
<dbReference type="PANTHER" id="PTHR30437">
    <property type="entry name" value="TRANSCRIPTION ELONGATION FACTOR GREA"/>
    <property type="match status" value="1"/>
</dbReference>
<dbReference type="EMBL" id="BAQP01000398">
    <property type="protein sequence ID" value="GBQ30467.1"/>
    <property type="molecule type" value="Genomic_DNA"/>
</dbReference>
<dbReference type="Proteomes" id="UP001060895">
    <property type="component" value="Unassembled WGS sequence"/>
</dbReference>
<dbReference type="InterPro" id="IPR028624">
    <property type="entry name" value="Tscrpt_elong_fac_GreA/B"/>
</dbReference>
<keyword evidence="9" id="KW-1185">Reference proteome</keyword>
<sequence>MRPMMRDDHDDDDDEAAGPRAIDGVSRYITPAGMEATRRELGALLHEERPRIVEIVSWAAGNGDRSENGDYLYGKKRLREIDRRVRFLTRRIEKAIVVDPAAQTQRNRVFFGATVTYATVEDVERTVAIVGVDEADLAAGQVSLASPIARALLGGRVGDEVRLMTPGGMELIEILAISYPEPVGADAL</sequence>
<dbReference type="InterPro" id="IPR036953">
    <property type="entry name" value="GreA/GreB_C_sf"/>
</dbReference>
<dbReference type="InterPro" id="IPR001437">
    <property type="entry name" value="Tscrpt_elong_fac_GreA/B_C"/>
</dbReference>
<dbReference type="Pfam" id="PF03449">
    <property type="entry name" value="GreA_GreB_N"/>
    <property type="match status" value="1"/>
</dbReference>
<evidence type="ECO:0000256" key="2">
    <source>
        <dbReference type="ARBA" id="ARBA00023125"/>
    </source>
</evidence>
<dbReference type="Gene3D" id="1.10.287.180">
    <property type="entry name" value="Transcription elongation factor, GreA/GreB, N-terminal domain"/>
    <property type="match status" value="1"/>
</dbReference>
<dbReference type="InterPro" id="IPR006358">
    <property type="entry name" value="Tscrpt_elong_fac_GreB"/>
</dbReference>
<evidence type="ECO:0000256" key="1">
    <source>
        <dbReference type="ARBA" id="ARBA00023015"/>
    </source>
</evidence>
<dbReference type="HAMAP" id="MF_00930">
    <property type="entry name" value="GreB"/>
    <property type="match status" value="1"/>
</dbReference>
<dbReference type="NCBIfam" id="TIGR01461">
    <property type="entry name" value="greB"/>
    <property type="match status" value="1"/>
</dbReference>
<evidence type="ECO:0000313" key="8">
    <source>
        <dbReference type="EMBL" id="GBQ30467.1"/>
    </source>
</evidence>
<evidence type="ECO:0000259" key="7">
    <source>
        <dbReference type="Pfam" id="PF03449"/>
    </source>
</evidence>
<evidence type="ECO:0000256" key="3">
    <source>
        <dbReference type="ARBA" id="ARBA00023163"/>
    </source>
</evidence>
<dbReference type="Gene3D" id="3.10.50.30">
    <property type="entry name" value="Transcription elongation factor, GreA/GreB, C-terminal domain"/>
    <property type="match status" value="1"/>
</dbReference>
<organism evidence="8 9">
    <name type="scientific">Gluconacetobacter sacchari DSM 12717</name>
    <dbReference type="NCBI Taxonomy" id="1307940"/>
    <lineage>
        <taxon>Bacteria</taxon>
        <taxon>Pseudomonadati</taxon>
        <taxon>Pseudomonadota</taxon>
        <taxon>Alphaproteobacteria</taxon>
        <taxon>Acetobacterales</taxon>
        <taxon>Acetobacteraceae</taxon>
        <taxon>Gluconacetobacter</taxon>
    </lineage>
</organism>
<dbReference type="Pfam" id="PF01272">
    <property type="entry name" value="GreA_GreB"/>
    <property type="match status" value="1"/>
</dbReference>
<feature type="domain" description="Transcription elongation factor GreA/GreB N-terminal" evidence="7">
    <location>
        <begin position="28"/>
        <end position="97"/>
    </location>
</feature>
<feature type="domain" description="Transcription elongation factor GreA/GreB C-terminal" evidence="6">
    <location>
        <begin position="106"/>
        <end position="179"/>
    </location>
</feature>
<dbReference type="InterPro" id="IPR036805">
    <property type="entry name" value="Tscrpt_elong_fac_GreA/B_N_sf"/>
</dbReference>
<dbReference type="InterPro" id="IPR022691">
    <property type="entry name" value="Tscrpt_elong_fac_GreA/B_N"/>
</dbReference>
<proteinExistence type="inferred from homology"/>
<dbReference type="InterPro" id="IPR023459">
    <property type="entry name" value="Tscrpt_elong_fac_GreA/B_fam"/>
</dbReference>
<protein>
    <recommendedName>
        <fullName evidence="4">Transcription elongation factor GreB</fullName>
    </recommendedName>
    <alternativeName>
        <fullName evidence="4">Transcript cleavage factor GreB</fullName>
    </alternativeName>
</protein>
<evidence type="ECO:0000259" key="6">
    <source>
        <dbReference type="Pfam" id="PF01272"/>
    </source>
</evidence>
<keyword evidence="2 4" id="KW-0238">DNA-binding</keyword>
<gene>
    <name evidence="4" type="primary">greB</name>
    <name evidence="8" type="ORF">AA12717_3509</name>
</gene>